<evidence type="ECO:0000259" key="3">
    <source>
        <dbReference type="Pfam" id="PF03109"/>
    </source>
</evidence>
<dbReference type="EMBL" id="CP000393">
    <property type="protein sequence ID" value="ABG52871.1"/>
    <property type="molecule type" value="Genomic_DNA"/>
</dbReference>
<gene>
    <name evidence="4" type="ordered locus">Tery_3828</name>
</gene>
<dbReference type="PANTHER" id="PTHR10566:SF113">
    <property type="entry name" value="PROTEIN ACTIVITY OF BC1 COMPLEX KINASE 7, CHLOROPLASTIC"/>
    <property type="match status" value="1"/>
</dbReference>
<evidence type="ECO:0000256" key="2">
    <source>
        <dbReference type="SAM" id="Phobius"/>
    </source>
</evidence>
<dbReference type="eggNOG" id="COG0661">
    <property type="taxonomic scope" value="Bacteria"/>
</dbReference>
<accession>Q10Y03</accession>
<dbReference type="AlphaFoldDB" id="Q10Y03"/>
<dbReference type="Pfam" id="PF03109">
    <property type="entry name" value="ABC1"/>
    <property type="match status" value="1"/>
</dbReference>
<dbReference type="RefSeq" id="WP_011613201.1">
    <property type="nucleotide sequence ID" value="NC_008312.1"/>
</dbReference>
<dbReference type="InterPro" id="IPR050154">
    <property type="entry name" value="UbiB_kinase"/>
</dbReference>
<name>Q10Y03_TRIEI</name>
<dbReference type="KEGG" id="ter:Tery_3828"/>
<evidence type="ECO:0000256" key="1">
    <source>
        <dbReference type="ARBA" id="ARBA00009670"/>
    </source>
</evidence>
<dbReference type="HOGENOM" id="CLU_006533_0_2_3"/>
<proteinExistence type="inferred from homology"/>
<dbReference type="PANTHER" id="PTHR10566">
    <property type="entry name" value="CHAPERONE-ACTIVITY OF BC1 COMPLEX CABC1 -RELATED"/>
    <property type="match status" value="1"/>
</dbReference>
<feature type="transmembrane region" description="Helical" evidence="2">
    <location>
        <begin position="557"/>
        <end position="581"/>
    </location>
</feature>
<sequence length="591" mass="68492">MLNKKYIPTPLIEKKKKKKVKIVEKIDKRRVTTPYVIRRFIIYFLALQWRRFTGKANMEKTATQLREIFEDFGGFWVKAGQVLALRTDILPEPICDALQSLQSEALGFPFDIVRSTIESELGVPLKKVFAVFDEEPLAAASIAQVHTAVLRKKQIPVVVKVQRPGLEDAFQRDLNVIKGLVNLLIFLNIATYLGWGEFIAELDKTFKEELDFRYEASSTIRMRKSLKEHKVFVPKIYEKYSKRRILVMEFINGVMMSDYITALASQRSLAAKWEEENNIDRVKLGERLYLSLFRQLFEDNLFHADLHPGNIILLRNNKFVLIDHGSTGSLEAELRNTYLNYVNGLGEGNFTKAADYYIRFGVGIPKVDIDRVRVEMGRQFENWYVRSQVKGVPFRQKSLGGAIKGVTDVAFGYKIPTNWDFLKLTRSVLALDGSLQYLWPDIDVFEVINKYNKQARRRALVNNLRPENILKWVNQASDIVNQYNYLVLPEVRKRTNAYELTVNQFALSMVVILRRSSYLVLVAEFGALYVFLYQHYFQIIRPINIQMIDEIVSKFPYIPYLEWVGILIVVGLIFQVLLVCAKILGRKELNI</sequence>
<keyword evidence="2" id="KW-0472">Membrane</keyword>
<dbReference type="SUPFAM" id="SSF56112">
    <property type="entry name" value="Protein kinase-like (PK-like)"/>
    <property type="match status" value="1"/>
</dbReference>
<comment type="similarity">
    <text evidence="1">Belongs to the protein kinase superfamily. ADCK protein kinase family.</text>
</comment>
<dbReference type="Gene3D" id="1.10.510.10">
    <property type="entry name" value="Transferase(Phosphotransferase) domain 1"/>
    <property type="match status" value="1"/>
</dbReference>
<keyword evidence="2" id="KW-0812">Transmembrane</keyword>
<organism evidence="4">
    <name type="scientific">Trichodesmium erythraeum (strain IMS101)</name>
    <dbReference type="NCBI Taxonomy" id="203124"/>
    <lineage>
        <taxon>Bacteria</taxon>
        <taxon>Bacillati</taxon>
        <taxon>Cyanobacteriota</taxon>
        <taxon>Cyanophyceae</taxon>
        <taxon>Oscillatoriophycideae</taxon>
        <taxon>Oscillatoriales</taxon>
        <taxon>Microcoleaceae</taxon>
        <taxon>Trichodesmium</taxon>
    </lineage>
</organism>
<reference evidence="4" key="1">
    <citation type="submission" date="2006-06" db="EMBL/GenBank/DDBJ databases">
        <title>Complete sequence of Trichodesmium erythraeum IMS101.</title>
        <authorList>
            <consortium name="US DOE Joint Genome Institute"/>
            <person name="Copeland A."/>
            <person name="Lucas S."/>
            <person name="Lapidus A."/>
            <person name="Barry K."/>
            <person name="Detter J.C."/>
            <person name="Glavina del Rio T."/>
            <person name="Hammon N."/>
            <person name="Israni S."/>
            <person name="Dalin E."/>
            <person name="Tice H."/>
            <person name="Pitluck S."/>
            <person name="Kiss H."/>
            <person name="Munk A.C."/>
            <person name="Brettin T."/>
            <person name="Bruce D."/>
            <person name="Han C."/>
            <person name="Tapia R."/>
            <person name="Gilna P."/>
            <person name="Schmutz J."/>
            <person name="Larimer F."/>
            <person name="Land M."/>
            <person name="Hauser L."/>
            <person name="Kyrpides N."/>
            <person name="Kim E."/>
            <person name="Richardson P."/>
        </authorList>
    </citation>
    <scope>NUCLEOTIDE SEQUENCE [LARGE SCALE GENOMIC DNA]</scope>
    <source>
        <strain evidence="4">IMS101</strain>
    </source>
</reference>
<dbReference type="CDD" id="cd05121">
    <property type="entry name" value="ABC1_ADCK3-like"/>
    <property type="match status" value="1"/>
</dbReference>
<protein>
    <submittedName>
        <fullName evidence="4">ABC-1</fullName>
    </submittedName>
</protein>
<dbReference type="OrthoDB" id="9795390at2"/>
<dbReference type="InterPro" id="IPR004147">
    <property type="entry name" value="ABC1_dom"/>
</dbReference>
<keyword evidence="2" id="KW-1133">Transmembrane helix</keyword>
<feature type="domain" description="ABC1 atypical kinase-like" evidence="3">
    <location>
        <begin position="101"/>
        <end position="354"/>
    </location>
</feature>
<evidence type="ECO:0000313" key="4">
    <source>
        <dbReference type="EMBL" id="ABG52871.1"/>
    </source>
</evidence>
<dbReference type="InterPro" id="IPR011009">
    <property type="entry name" value="Kinase-like_dom_sf"/>
</dbReference>